<evidence type="ECO:0000256" key="1">
    <source>
        <dbReference type="ARBA" id="ARBA00006432"/>
    </source>
</evidence>
<evidence type="ECO:0000256" key="2">
    <source>
        <dbReference type="ARBA" id="ARBA00022598"/>
    </source>
</evidence>
<dbReference type="GO" id="GO:0004321">
    <property type="term" value="F:fatty-acyl-CoA synthase activity"/>
    <property type="evidence" value="ECO:0007669"/>
    <property type="project" value="TreeGrafter"/>
</dbReference>
<keyword evidence="3" id="KW-0547">Nucleotide-binding</keyword>
<evidence type="ECO:0000256" key="4">
    <source>
        <dbReference type="ARBA" id="ARBA00022840"/>
    </source>
</evidence>
<gene>
    <name evidence="7" type="ORF">OCGS_1567</name>
</gene>
<evidence type="ECO:0000313" key="7">
    <source>
        <dbReference type="EMBL" id="EKE44323.1"/>
    </source>
</evidence>
<dbReference type="PANTHER" id="PTHR43605">
    <property type="entry name" value="ACYL-COENZYME A SYNTHETASE"/>
    <property type="match status" value="1"/>
</dbReference>
<keyword evidence="8" id="KW-1185">Reference proteome</keyword>
<sequence>MPERMNIADLCCDSWAATHPDRVALVHVDEDGDDPWTYGELKDASDGLAGALAARGVGRGDRVALILAQGPEVLLGHLATMKLGAIALPLFTLFGTDALAFRLRDSGAVAAICDAESAAKLAGLDLPDLAHVILAGDLAGLIAEAAPLDAMADTVADDPALMVYTSGTTGSPKGVLHGHRVLIGHLPCIEGNHEGIGRPGFIDSDVGWTPADWAWIGGLMNLALPCLYYGVRLVSRRMPKFDPDEAWRLIARLGINRMFLPPTALRRMRTVPVPDGVAVRSIGSGGESLGADLLRWGHEALGAPVNELYGQTECNLVVGSRADAQRPGFIGQAVPGHVVAVLSADGTPAPTGEVGEIAVRRPDPSMFLRYWNRPDQTAAKFQGDWMRTGDLGRMDGDGYIAFHSRDDDVITSAGYRVGPTEIEECLCSHRDVVQAAVVGIPDPDRTEAITAFVVLREGADAAGIEDALIALVRARLSPHMAPRAVHVLDALPMTATGKVIRRELRAR</sequence>
<dbReference type="InterPro" id="IPR020845">
    <property type="entry name" value="AMP-binding_CS"/>
</dbReference>
<dbReference type="InterPro" id="IPR042099">
    <property type="entry name" value="ANL_N_sf"/>
</dbReference>
<dbReference type="GO" id="GO:0016405">
    <property type="term" value="F:CoA-ligase activity"/>
    <property type="evidence" value="ECO:0007669"/>
    <property type="project" value="UniProtKB-ARBA"/>
</dbReference>
<comment type="caution">
    <text evidence="7">The sequence shown here is derived from an EMBL/GenBank/DDBJ whole genome shotgun (WGS) entry which is preliminary data.</text>
</comment>
<dbReference type="Gene3D" id="3.40.50.12780">
    <property type="entry name" value="N-terminal domain of ligase-like"/>
    <property type="match status" value="1"/>
</dbReference>
<organism evidence="7 8">
    <name type="scientific">Oceaniovalibus guishaninsula JLT2003</name>
    <dbReference type="NCBI Taxonomy" id="1231392"/>
    <lineage>
        <taxon>Bacteria</taxon>
        <taxon>Pseudomonadati</taxon>
        <taxon>Pseudomonadota</taxon>
        <taxon>Alphaproteobacteria</taxon>
        <taxon>Rhodobacterales</taxon>
        <taxon>Roseobacteraceae</taxon>
        <taxon>Oceaniovalibus</taxon>
    </lineage>
</organism>
<dbReference type="EMBL" id="AMGO01000030">
    <property type="protein sequence ID" value="EKE44323.1"/>
    <property type="molecule type" value="Genomic_DNA"/>
</dbReference>
<dbReference type="GO" id="GO:0006633">
    <property type="term" value="P:fatty acid biosynthetic process"/>
    <property type="evidence" value="ECO:0007669"/>
    <property type="project" value="TreeGrafter"/>
</dbReference>
<evidence type="ECO:0000256" key="3">
    <source>
        <dbReference type="ARBA" id="ARBA00022741"/>
    </source>
</evidence>
<dbReference type="PATRIC" id="fig|1231392.3.peg.1573"/>
<dbReference type="InterPro" id="IPR000873">
    <property type="entry name" value="AMP-dep_synth/lig_dom"/>
</dbReference>
<dbReference type="GO" id="GO:0015645">
    <property type="term" value="F:fatty acid ligase activity"/>
    <property type="evidence" value="ECO:0007669"/>
    <property type="project" value="TreeGrafter"/>
</dbReference>
<accession>K2H9U7</accession>
<proteinExistence type="inferred from homology"/>
<dbReference type="InterPro" id="IPR045851">
    <property type="entry name" value="AMP-bd_C_sf"/>
</dbReference>
<evidence type="ECO:0000259" key="5">
    <source>
        <dbReference type="Pfam" id="PF00501"/>
    </source>
</evidence>
<name>K2H9U7_9RHOB</name>
<dbReference type="InterPro" id="IPR051087">
    <property type="entry name" value="Mitochondrial_ACSM"/>
</dbReference>
<dbReference type="Pfam" id="PF13193">
    <property type="entry name" value="AMP-binding_C"/>
    <property type="match status" value="1"/>
</dbReference>
<dbReference type="STRING" id="1231392.OCGS_1567"/>
<keyword evidence="2 7" id="KW-0436">Ligase</keyword>
<dbReference type="InterPro" id="IPR025110">
    <property type="entry name" value="AMP-bd_C"/>
</dbReference>
<dbReference type="Pfam" id="PF00501">
    <property type="entry name" value="AMP-binding"/>
    <property type="match status" value="1"/>
</dbReference>
<evidence type="ECO:0000313" key="8">
    <source>
        <dbReference type="Proteomes" id="UP000006765"/>
    </source>
</evidence>
<dbReference type="PANTHER" id="PTHR43605:SF10">
    <property type="entry name" value="ACYL-COA SYNTHETASE MEDIUM CHAIN FAMILY MEMBER 3"/>
    <property type="match status" value="1"/>
</dbReference>
<protein>
    <submittedName>
        <fullName evidence="7">Putative fatty-acid-coa ligase protein</fullName>
    </submittedName>
</protein>
<dbReference type="SUPFAM" id="SSF56801">
    <property type="entry name" value="Acetyl-CoA synthetase-like"/>
    <property type="match status" value="1"/>
</dbReference>
<dbReference type="eggNOG" id="COG0365">
    <property type="taxonomic scope" value="Bacteria"/>
</dbReference>
<dbReference type="Gene3D" id="3.30.300.30">
    <property type="match status" value="1"/>
</dbReference>
<keyword evidence="4" id="KW-0067">ATP-binding</keyword>
<dbReference type="GO" id="GO:0005524">
    <property type="term" value="F:ATP binding"/>
    <property type="evidence" value="ECO:0007669"/>
    <property type="project" value="UniProtKB-KW"/>
</dbReference>
<feature type="domain" description="AMP-binding enzyme C-terminal" evidence="6">
    <location>
        <begin position="421"/>
        <end position="498"/>
    </location>
</feature>
<reference evidence="7 8" key="1">
    <citation type="journal article" date="2012" name="J. Bacteriol.">
        <title>Draft Genome Sequence of Oceaniovalibus guishaninsula JLT2003T.</title>
        <authorList>
            <person name="Tang K."/>
            <person name="Liu K."/>
            <person name="Jiao N."/>
        </authorList>
    </citation>
    <scope>NUCLEOTIDE SEQUENCE [LARGE SCALE GENOMIC DNA]</scope>
    <source>
        <strain evidence="7 8">JLT2003</strain>
    </source>
</reference>
<comment type="similarity">
    <text evidence="1">Belongs to the ATP-dependent AMP-binding enzyme family.</text>
</comment>
<dbReference type="AlphaFoldDB" id="K2H9U7"/>
<dbReference type="GO" id="GO:0006637">
    <property type="term" value="P:acyl-CoA metabolic process"/>
    <property type="evidence" value="ECO:0007669"/>
    <property type="project" value="TreeGrafter"/>
</dbReference>
<dbReference type="PROSITE" id="PS00455">
    <property type="entry name" value="AMP_BINDING"/>
    <property type="match status" value="1"/>
</dbReference>
<feature type="domain" description="AMP-dependent synthetase/ligase" evidence="5">
    <location>
        <begin position="13"/>
        <end position="371"/>
    </location>
</feature>
<dbReference type="Proteomes" id="UP000006765">
    <property type="component" value="Unassembled WGS sequence"/>
</dbReference>
<evidence type="ECO:0000259" key="6">
    <source>
        <dbReference type="Pfam" id="PF13193"/>
    </source>
</evidence>